<feature type="transmembrane region" description="Helical" evidence="1">
    <location>
        <begin position="38"/>
        <end position="56"/>
    </location>
</feature>
<dbReference type="EMBL" id="JQAT01000003">
    <property type="protein sequence ID" value="KRN28408.1"/>
    <property type="molecule type" value="Genomic_DNA"/>
</dbReference>
<gene>
    <name evidence="2" type="ORF">IV38_GL001408</name>
    <name evidence="3" type="ORF">IV40_GL001195</name>
</gene>
<organism evidence="2 5">
    <name type="scientific">Lactobacillus selangorensis</name>
    <dbReference type="NCBI Taxonomy" id="81857"/>
    <lineage>
        <taxon>Bacteria</taxon>
        <taxon>Bacillati</taxon>
        <taxon>Bacillota</taxon>
        <taxon>Bacilli</taxon>
        <taxon>Lactobacillales</taxon>
        <taxon>Lactobacillaceae</taxon>
        <taxon>Lactobacillus</taxon>
    </lineage>
</organism>
<name>A0A0R2FII5_9LACO</name>
<evidence type="ECO:0000313" key="5">
    <source>
        <dbReference type="Proteomes" id="UP000051751"/>
    </source>
</evidence>
<keyword evidence="1" id="KW-1133">Transmembrane helix</keyword>
<evidence type="ECO:0000313" key="3">
    <source>
        <dbReference type="EMBL" id="KRN31909.1"/>
    </source>
</evidence>
<reference evidence="4 5" key="1">
    <citation type="journal article" date="2015" name="Genome Announc.">
        <title>Expanding the biotechnology potential of lactobacilli through comparative genomics of 213 strains and associated genera.</title>
        <authorList>
            <person name="Sun Z."/>
            <person name="Harris H.M."/>
            <person name="McCann A."/>
            <person name="Guo C."/>
            <person name="Argimon S."/>
            <person name="Zhang W."/>
            <person name="Yang X."/>
            <person name="Jeffery I.B."/>
            <person name="Cooney J.C."/>
            <person name="Kagawa T.F."/>
            <person name="Liu W."/>
            <person name="Song Y."/>
            <person name="Salvetti E."/>
            <person name="Wrobel A."/>
            <person name="Rasinkangas P."/>
            <person name="Parkhill J."/>
            <person name="Rea M.C."/>
            <person name="O'Sullivan O."/>
            <person name="Ritari J."/>
            <person name="Douillard F.P."/>
            <person name="Paul Ross R."/>
            <person name="Yang R."/>
            <person name="Briner A.E."/>
            <person name="Felis G.E."/>
            <person name="de Vos W.M."/>
            <person name="Barrangou R."/>
            <person name="Klaenhammer T.R."/>
            <person name="Caufield P.W."/>
            <person name="Cui Y."/>
            <person name="Zhang H."/>
            <person name="O'Toole P.W."/>
        </authorList>
    </citation>
    <scope>NUCLEOTIDE SEQUENCE [LARGE SCALE GENOMIC DNA]</scope>
    <source>
        <strain evidence="2 5">ATCC BAA-66</strain>
        <strain evidence="3 4">DSM 13344</strain>
    </source>
</reference>
<dbReference type="EMBL" id="JQAZ01000003">
    <property type="protein sequence ID" value="KRN31909.1"/>
    <property type="molecule type" value="Genomic_DNA"/>
</dbReference>
<feature type="transmembrane region" description="Helical" evidence="1">
    <location>
        <begin position="122"/>
        <end position="140"/>
    </location>
</feature>
<protein>
    <submittedName>
        <fullName evidence="2">Uncharacterized protein</fullName>
    </submittedName>
</protein>
<dbReference type="OrthoDB" id="2313682at2"/>
<accession>A0A0R2FII5</accession>
<keyword evidence="1" id="KW-0472">Membrane</keyword>
<dbReference type="Proteomes" id="UP000051751">
    <property type="component" value="Unassembled WGS sequence"/>
</dbReference>
<dbReference type="STRING" id="81857.IV38_GL001408"/>
<evidence type="ECO:0000256" key="1">
    <source>
        <dbReference type="SAM" id="Phobius"/>
    </source>
</evidence>
<dbReference type="PATRIC" id="fig|81857.3.peg.1418"/>
<evidence type="ECO:0000313" key="2">
    <source>
        <dbReference type="EMBL" id="KRN28408.1"/>
    </source>
</evidence>
<comment type="caution">
    <text evidence="2">The sequence shown here is derived from an EMBL/GenBank/DDBJ whole genome shotgun (WGS) entry which is preliminary data.</text>
</comment>
<proteinExistence type="predicted"/>
<keyword evidence="1" id="KW-0812">Transmembrane</keyword>
<dbReference type="AlphaFoldDB" id="A0A0R2FII5"/>
<feature type="transmembrane region" description="Helical" evidence="1">
    <location>
        <begin position="92"/>
        <end position="110"/>
    </location>
</feature>
<feature type="transmembrane region" description="Helical" evidence="1">
    <location>
        <begin position="7"/>
        <end position="32"/>
    </location>
</feature>
<dbReference type="Proteomes" id="UP000051645">
    <property type="component" value="Unassembled WGS sequence"/>
</dbReference>
<sequence length="156" mass="17322">MSKRKAFWVFVFLFTIPYLAALGLSGTLYNALVRHVASWGRTIAAAATAAFGLLAIKIPLERPLRIIRTNGGRLTSRVANLFMVQNSLPKKGINYVLDFCLVGVATWVVRHTFTHDFVVGSLTGWLATVIFLSVCIGVYLDFDDLTIDRDIDVEND</sequence>
<evidence type="ECO:0000313" key="4">
    <source>
        <dbReference type="Proteomes" id="UP000051645"/>
    </source>
</evidence>
<dbReference type="RefSeq" id="WP_057769368.1">
    <property type="nucleotide sequence ID" value="NZ_JQAT01000003.1"/>
</dbReference>
<keyword evidence="4" id="KW-1185">Reference proteome</keyword>